<keyword evidence="8" id="KW-1015">Disulfide bond</keyword>
<feature type="region of interest" description="Disordered" evidence="16">
    <location>
        <begin position="93"/>
        <end position="116"/>
    </location>
</feature>
<evidence type="ECO:0000256" key="9">
    <source>
        <dbReference type="ARBA" id="ARBA00023180"/>
    </source>
</evidence>
<keyword evidence="7" id="KW-0838">Vasoactive</keyword>
<sequence length="500" mass="56142">MIIIYKDFYLEEDRGHAALHSCSNESSRSRISKASEGTPQGFPIKMNKMFLTLLMVSCFAMGMANRVYVHPFNLFSSENISCEVIQNEEHKPLETVHPLTPLQESTEPDPRSDSTAENLKNLTQRTAVLAELQNSLGLRMYQALSRTQKHANTLLSPLNAFGALVTLYLGASKKTAISYQQLLGLNLESKQADCAYFIDGHTVLRTLQAISAHVDESRNELRTLVWTFINSNADLSKDFLRGTQDFSDDSFVRAVDFSEAKEAEVQVNNFIQKTSDSKVKDLFKGVTQKTDLLFASSVHFKGNWKTAFEPEATSDQKFWTHENSSVEVPFMMHTGNYMYFNNVGRKCSIVKLGLSKRTYMLLALPHEGASLQDIEKQLLTVIPTWHRNLKETYLELSLPKFSLTAVTDLRSVLSEMAVEKYLMGSDASFRRLSSKKNFNVDEVLNKVVFEMTAGGSEVQNTTEDGSVPLKVTVNRPFFFAIVEGNSNAILMLGKIVNPTT</sequence>
<name>A0ABR3MGB0_9TELE</name>
<evidence type="ECO:0000256" key="8">
    <source>
        <dbReference type="ARBA" id="ARBA00023157"/>
    </source>
</evidence>
<keyword evidence="5" id="KW-0964">Secreted</keyword>
<gene>
    <name evidence="18" type="ORF">QQF64_005773</name>
</gene>
<dbReference type="PRINTS" id="PR00654">
    <property type="entry name" value="ANGIOTENSNGN"/>
</dbReference>
<dbReference type="Gene3D" id="2.30.39.10">
    <property type="entry name" value="Alpha-1-antitrypsin, domain 1"/>
    <property type="match status" value="1"/>
</dbReference>
<proteinExistence type="inferred from homology"/>
<evidence type="ECO:0000313" key="18">
    <source>
        <dbReference type="EMBL" id="KAL1263034.1"/>
    </source>
</evidence>
<keyword evidence="10" id="KW-0839">Vasoconstrictor</keyword>
<evidence type="ECO:0000256" key="1">
    <source>
        <dbReference type="ARBA" id="ARBA00002747"/>
    </source>
</evidence>
<comment type="caution">
    <text evidence="18">The sequence shown here is derived from an EMBL/GenBank/DDBJ whole genome shotgun (WGS) entry which is preliminary data.</text>
</comment>
<dbReference type="InterPro" id="IPR023795">
    <property type="entry name" value="Serpin_CS"/>
</dbReference>
<comment type="function">
    <text evidence="12">Is a ligand for the G-protein coupled receptor MAS1. Has vasodilator and antidiuretic effects. Has an antithrombotic effect that involves MAS1-mediated release of nitric oxide from platelets.</text>
</comment>
<evidence type="ECO:0000256" key="10">
    <source>
        <dbReference type="ARBA" id="ARBA00023322"/>
    </source>
</evidence>
<organism evidence="18 19">
    <name type="scientific">Cirrhinus molitorella</name>
    <name type="common">mud carp</name>
    <dbReference type="NCBI Taxonomy" id="172907"/>
    <lineage>
        <taxon>Eukaryota</taxon>
        <taxon>Metazoa</taxon>
        <taxon>Chordata</taxon>
        <taxon>Craniata</taxon>
        <taxon>Vertebrata</taxon>
        <taxon>Euteleostomi</taxon>
        <taxon>Actinopterygii</taxon>
        <taxon>Neopterygii</taxon>
        <taxon>Teleostei</taxon>
        <taxon>Ostariophysi</taxon>
        <taxon>Cypriniformes</taxon>
        <taxon>Cyprinidae</taxon>
        <taxon>Labeoninae</taxon>
        <taxon>Labeonini</taxon>
        <taxon>Cirrhinus</taxon>
    </lineage>
</organism>
<evidence type="ECO:0000259" key="17">
    <source>
        <dbReference type="SMART" id="SM00093"/>
    </source>
</evidence>
<dbReference type="InterPro" id="IPR023796">
    <property type="entry name" value="Serpin_dom"/>
</dbReference>
<comment type="subcellular location">
    <subcellularLocation>
        <location evidence="2">Secreted</location>
    </subcellularLocation>
</comment>
<dbReference type="InterPro" id="IPR000215">
    <property type="entry name" value="Serpin_fam"/>
</dbReference>
<evidence type="ECO:0000256" key="15">
    <source>
        <dbReference type="RuleBase" id="RU000411"/>
    </source>
</evidence>
<comment type="function">
    <text evidence="1">Essential component of the renin-angiotensin system (RAS), a potent regulator of blood pressure, body fluid and electrolyte homeostasis.</text>
</comment>
<keyword evidence="9" id="KW-0325">Glycoprotein</keyword>
<dbReference type="SMART" id="SM00093">
    <property type="entry name" value="SERPIN"/>
    <property type="match status" value="1"/>
</dbReference>
<comment type="similarity">
    <text evidence="3 15">Belongs to the serpin family.</text>
</comment>
<evidence type="ECO:0000256" key="4">
    <source>
        <dbReference type="ARBA" id="ARBA00015105"/>
    </source>
</evidence>
<dbReference type="EMBL" id="JAYMGO010000013">
    <property type="protein sequence ID" value="KAL1263034.1"/>
    <property type="molecule type" value="Genomic_DNA"/>
</dbReference>
<dbReference type="Pfam" id="PF00079">
    <property type="entry name" value="Serpin"/>
    <property type="match status" value="1"/>
</dbReference>
<evidence type="ECO:0000256" key="14">
    <source>
        <dbReference type="ARBA" id="ARBA00046068"/>
    </source>
</evidence>
<evidence type="ECO:0000256" key="2">
    <source>
        <dbReference type="ARBA" id="ARBA00004613"/>
    </source>
</evidence>
<accession>A0ABR3MGB0</accession>
<reference evidence="18 19" key="1">
    <citation type="submission" date="2023-09" db="EMBL/GenBank/DDBJ databases">
        <authorList>
            <person name="Wang M."/>
        </authorList>
    </citation>
    <scope>NUCLEOTIDE SEQUENCE [LARGE SCALE GENOMIC DNA]</scope>
    <source>
        <strain evidence="18">GT-2023</strain>
        <tissue evidence="18">Liver</tissue>
    </source>
</reference>
<evidence type="ECO:0000256" key="5">
    <source>
        <dbReference type="ARBA" id="ARBA00022525"/>
    </source>
</evidence>
<dbReference type="PANTHER" id="PTHR11461">
    <property type="entry name" value="SERINE PROTEASE INHIBITOR, SERPIN"/>
    <property type="match status" value="1"/>
</dbReference>
<keyword evidence="6" id="KW-0732">Signal</keyword>
<keyword evidence="19" id="KW-1185">Reference proteome</keyword>
<evidence type="ECO:0000256" key="13">
    <source>
        <dbReference type="ARBA" id="ARBA00033182"/>
    </source>
</evidence>
<dbReference type="Proteomes" id="UP001558613">
    <property type="component" value="Unassembled WGS sequence"/>
</dbReference>
<dbReference type="InterPro" id="IPR042178">
    <property type="entry name" value="Serpin_sf_1"/>
</dbReference>
<dbReference type="SUPFAM" id="SSF56574">
    <property type="entry name" value="Serpins"/>
    <property type="match status" value="1"/>
</dbReference>
<dbReference type="InterPro" id="IPR042185">
    <property type="entry name" value="Serpin_sf_2"/>
</dbReference>
<dbReference type="InterPro" id="IPR036186">
    <property type="entry name" value="Serpin_sf"/>
</dbReference>
<feature type="domain" description="Serpin" evidence="17">
    <location>
        <begin position="138"/>
        <end position="498"/>
    </location>
</feature>
<evidence type="ECO:0000256" key="12">
    <source>
        <dbReference type="ARBA" id="ARBA00029391"/>
    </source>
</evidence>
<protein>
    <recommendedName>
        <fullName evidence="4">Angiotensinogen</fullName>
    </recommendedName>
    <alternativeName>
        <fullName evidence="13">Serpin A8</fullName>
    </alternativeName>
</protein>
<dbReference type="PROSITE" id="PS00284">
    <property type="entry name" value="SERPIN"/>
    <property type="match status" value="1"/>
</dbReference>
<dbReference type="Gene3D" id="3.30.497.10">
    <property type="entry name" value="Antithrombin, subunit I, domain 2"/>
    <property type="match status" value="1"/>
</dbReference>
<comment type="function">
    <text evidence="14">Acts directly on vascular smooth muscle as a potent vasoconstrictor, affects cardiac contractility and heart rate through its action on the sympathetic nervous system, and alters renal sodium and water absorption through its ability to stimulate the zona glomerulosa cells of the adrenal cortex to synthesize and secrete aldosterone. Acts by binding to angiotensin receptors AGTR1 and AGTR2. Also binds the DEAR/FBXW7-AS1 receptor.</text>
</comment>
<dbReference type="PANTHER" id="PTHR11461:SF13">
    <property type="entry name" value="ANGIOTENSINOGEN"/>
    <property type="match status" value="1"/>
</dbReference>
<comment type="function">
    <text evidence="11">Stimulates aldosterone release.</text>
</comment>
<evidence type="ECO:0000256" key="16">
    <source>
        <dbReference type="SAM" id="MobiDB-lite"/>
    </source>
</evidence>
<evidence type="ECO:0000313" key="19">
    <source>
        <dbReference type="Proteomes" id="UP001558613"/>
    </source>
</evidence>
<evidence type="ECO:0000256" key="7">
    <source>
        <dbReference type="ARBA" id="ARBA00022858"/>
    </source>
</evidence>
<evidence type="ECO:0000256" key="11">
    <source>
        <dbReference type="ARBA" id="ARBA00029380"/>
    </source>
</evidence>
<dbReference type="InterPro" id="IPR000227">
    <property type="entry name" value="Angiotensinogen"/>
</dbReference>
<evidence type="ECO:0000256" key="6">
    <source>
        <dbReference type="ARBA" id="ARBA00022729"/>
    </source>
</evidence>
<evidence type="ECO:0000256" key="3">
    <source>
        <dbReference type="ARBA" id="ARBA00009500"/>
    </source>
</evidence>